<organism evidence="1">
    <name type="scientific">uncultured Caudovirales phage</name>
    <dbReference type="NCBI Taxonomy" id="2100421"/>
    <lineage>
        <taxon>Viruses</taxon>
        <taxon>Duplodnaviria</taxon>
        <taxon>Heunggongvirae</taxon>
        <taxon>Uroviricota</taxon>
        <taxon>Caudoviricetes</taxon>
        <taxon>Peduoviridae</taxon>
        <taxon>Maltschvirus</taxon>
        <taxon>Maltschvirus maltsch</taxon>
    </lineage>
</organism>
<evidence type="ECO:0000313" key="1">
    <source>
        <dbReference type="EMBL" id="CAB4158866.1"/>
    </source>
</evidence>
<reference evidence="1" key="1">
    <citation type="submission" date="2020-04" db="EMBL/GenBank/DDBJ databases">
        <authorList>
            <person name="Chiriac C."/>
            <person name="Salcher M."/>
            <person name="Ghai R."/>
            <person name="Kavagutti S V."/>
        </authorList>
    </citation>
    <scope>NUCLEOTIDE SEQUENCE</scope>
</reference>
<dbReference type="EMBL" id="LR796677">
    <property type="protein sequence ID" value="CAB4158866.1"/>
    <property type="molecule type" value="Genomic_DNA"/>
</dbReference>
<proteinExistence type="predicted"/>
<gene>
    <name evidence="1" type="ORF">UFOVP711_31</name>
</gene>
<accession>A0A6J5NMD8</accession>
<name>A0A6J5NMD8_9CAUD</name>
<sequence length="112" mass="12586">MHYYYAQVIDGVVENTIVVDEIALLDEHGIEQDEIGVSFCQQFGSGQWIRTYLTGEKRKWYGAPGFTYRADLDAFVPPKPNVECTLDEEICHWIAPDGTDLNAPPPPRSTPA</sequence>
<protein>
    <submittedName>
        <fullName evidence="1">Uncharacterized protein</fullName>
    </submittedName>
</protein>